<comment type="subcellular location">
    <subcellularLocation>
        <location evidence="1">Cell membrane</location>
        <topology evidence="1">Multi-pass membrane protein</topology>
    </subcellularLocation>
</comment>
<sequence>MKSGSASAFDLREIWNLLRRKIRMIGLSMALVLGAALIYLFYVTPLYSATAWLFVDTDQKNLLAPNDSYASPGSRDNARIESEVLILKSNTVALATIERSQLVNHPPYKFQLGLTERAKTLLGIAANKPPTGPDLVSRVLEKFDRSTTIRRMGQTYLISVTATSQDRHHAAELANSLSHTYINLQVQSKVNATLAARDILQGQIASARDVLAQTEGAFDRYIDANLFRLTQESGNASLHSLRAQLQETNAFHLEAEVRVTQAQAAFEVRDWNTLAQTLGDEALKDLTQQRADLSQKLGQTDASTPDAIDLRGRLTALEKNLETRTSMAVSDLRLDATQLEMVQRDQRRTLRTTVLSGDLSPTTLAQIYQLQQEADIAQRHYTTLLSRAAELQAQALVHVADTRIVSAVLAPSRASFPNKNLILVLAVIIALVLGVGLAFLSEYYVGGISSTTQLANVLPVPVATAVPRMDLAPDQSSIADYVLDAPLSVYAESLRLLAAQSTRVYAPRPPRKRRLHAPLLWLPPPFPLKAKARSLLASPALTPLRENRPC</sequence>
<dbReference type="EMBL" id="CP014327">
    <property type="protein sequence ID" value="AML50505.1"/>
    <property type="molecule type" value="Genomic_DNA"/>
</dbReference>
<organism evidence="9 10">
    <name type="scientific">Falsihalocynthiibacter arcticus</name>
    <dbReference type="NCBI Taxonomy" id="1579316"/>
    <lineage>
        <taxon>Bacteria</taxon>
        <taxon>Pseudomonadati</taxon>
        <taxon>Pseudomonadota</taxon>
        <taxon>Alphaproteobacteria</taxon>
        <taxon>Rhodobacterales</taxon>
        <taxon>Roseobacteraceae</taxon>
        <taxon>Falsihalocynthiibacter</taxon>
    </lineage>
</organism>
<feature type="transmembrane region" description="Helical" evidence="6">
    <location>
        <begin position="21"/>
        <end position="42"/>
    </location>
</feature>
<dbReference type="STRING" id="1579316.RC74_03770"/>
<dbReference type="PANTHER" id="PTHR32309:SF13">
    <property type="entry name" value="FERRIC ENTEROBACTIN TRANSPORT PROTEIN FEPE"/>
    <property type="match status" value="1"/>
</dbReference>
<keyword evidence="3 6" id="KW-0812">Transmembrane</keyword>
<evidence type="ECO:0000256" key="2">
    <source>
        <dbReference type="ARBA" id="ARBA00022475"/>
    </source>
</evidence>
<evidence type="ECO:0000259" key="8">
    <source>
        <dbReference type="Pfam" id="PF13807"/>
    </source>
</evidence>
<gene>
    <name evidence="9" type="ORF">RC74_03770</name>
</gene>
<evidence type="ECO:0008006" key="11">
    <source>
        <dbReference type="Google" id="ProtNLM"/>
    </source>
</evidence>
<evidence type="ECO:0000313" key="10">
    <source>
        <dbReference type="Proteomes" id="UP000070371"/>
    </source>
</evidence>
<dbReference type="RefSeq" id="WP_039001627.1">
    <property type="nucleotide sequence ID" value="NZ_CP014327.1"/>
</dbReference>
<feature type="domain" description="Tyrosine-protein kinase G-rich" evidence="8">
    <location>
        <begin position="366"/>
        <end position="440"/>
    </location>
</feature>
<dbReference type="AlphaFoldDB" id="A0A126UXT2"/>
<dbReference type="Pfam" id="PF13807">
    <property type="entry name" value="GNVR"/>
    <property type="match status" value="1"/>
</dbReference>
<proteinExistence type="predicted"/>
<accession>A0A126UXT2</accession>
<keyword evidence="4 6" id="KW-1133">Transmembrane helix</keyword>
<evidence type="ECO:0000256" key="6">
    <source>
        <dbReference type="SAM" id="Phobius"/>
    </source>
</evidence>
<evidence type="ECO:0000313" key="9">
    <source>
        <dbReference type="EMBL" id="AML50505.1"/>
    </source>
</evidence>
<dbReference type="Proteomes" id="UP000070371">
    <property type="component" value="Chromosome"/>
</dbReference>
<dbReference type="Pfam" id="PF02706">
    <property type="entry name" value="Wzz"/>
    <property type="match status" value="1"/>
</dbReference>
<evidence type="ECO:0000256" key="3">
    <source>
        <dbReference type="ARBA" id="ARBA00022692"/>
    </source>
</evidence>
<dbReference type="GO" id="GO:0005886">
    <property type="term" value="C:plasma membrane"/>
    <property type="evidence" value="ECO:0007669"/>
    <property type="project" value="UniProtKB-SubCell"/>
</dbReference>
<dbReference type="InterPro" id="IPR003856">
    <property type="entry name" value="LPS_length_determ_N"/>
</dbReference>
<dbReference type="PANTHER" id="PTHR32309">
    <property type="entry name" value="TYROSINE-PROTEIN KINASE"/>
    <property type="match status" value="1"/>
</dbReference>
<dbReference type="GO" id="GO:0004713">
    <property type="term" value="F:protein tyrosine kinase activity"/>
    <property type="evidence" value="ECO:0007669"/>
    <property type="project" value="TreeGrafter"/>
</dbReference>
<name>A0A126UXT2_9RHOB</name>
<reference evidence="9 10" key="1">
    <citation type="submission" date="2016-02" db="EMBL/GenBank/DDBJ databases">
        <title>Complete genome sequence of Halocynthiibacter arcticus PAMC 20958t from arctic marine sediment.</title>
        <authorList>
            <person name="Lee Y.M."/>
            <person name="Baek K."/>
            <person name="Lee H.K."/>
            <person name="Shin S.C."/>
        </authorList>
    </citation>
    <scope>NUCLEOTIDE SEQUENCE [LARGE SCALE GENOMIC DNA]</scope>
    <source>
        <strain evidence="9">PAMC 20958</strain>
    </source>
</reference>
<feature type="domain" description="Polysaccharide chain length determinant N-terminal" evidence="7">
    <location>
        <begin position="9"/>
        <end position="97"/>
    </location>
</feature>
<keyword evidence="2" id="KW-1003">Cell membrane</keyword>
<dbReference type="KEGG" id="hat:RC74_03770"/>
<protein>
    <recommendedName>
        <fullName evidence="11">Polysaccharide chain length determinant N-terminal domain-containing protein</fullName>
    </recommendedName>
</protein>
<feature type="transmembrane region" description="Helical" evidence="6">
    <location>
        <begin position="421"/>
        <end position="440"/>
    </location>
</feature>
<keyword evidence="10" id="KW-1185">Reference proteome</keyword>
<dbReference type="OrthoDB" id="230260at2"/>
<evidence type="ECO:0000259" key="7">
    <source>
        <dbReference type="Pfam" id="PF02706"/>
    </source>
</evidence>
<dbReference type="InterPro" id="IPR050445">
    <property type="entry name" value="Bact_polysacc_biosynth/exp"/>
</dbReference>
<evidence type="ECO:0000256" key="4">
    <source>
        <dbReference type="ARBA" id="ARBA00022989"/>
    </source>
</evidence>
<evidence type="ECO:0000256" key="5">
    <source>
        <dbReference type="ARBA" id="ARBA00023136"/>
    </source>
</evidence>
<keyword evidence="5 6" id="KW-0472">Membrane</keyword>
<evidence type="ECO:0000256" key="1">
    <source>
        <dbReference type="ARBA" id="ARBA00004651"/>
    </source>
</evidence>
<dbReference type="InterPro" id="IPR032807">
    <property type="entry name" value="GNVR"/>
</dbReference>